<protein>
    <recommendedName>
        <fullName evidence="2">DUF4440 domain-containing protein</fullName>
    </recommendedName>
</protein>
<gene>
    <name evidence="1" type="ORF">S01H1_41460</name>
</gene>
<evidence type="ECO:0000313" key="1">
    <source>
        <dbReference type="EMBL" id="GAG00029.1"/>
    </source>
</evidence>
<proteinExistence type="predicted"/>
<accession>X0U2N9</accession>
<dbReference type="SUPFAM" id="SSF54427">
    <property type="entry name" value="NTF2-like"/>
    <property type="match status" value="1"/>
</dbReference>
<dbReference type="Pfam" id="PF12893">
    <property type="entry name" value="Lumazine_bd_2"/>
    <property type="match status" value="1"/>
</dbReference>
<name>X0U2N9_9ZZZZ</name>
<evidence type="ECO:0008006" key="2">
    <source>
        <dbReference type="Google" id="ProtNLM"/>
    </source>
</evidence>
<organism evidence="1">
    <name type="scientific">marine sediment metagenome</name>
    <dbReference type="NCBI Taxonomy" id="412755"/>
    <lineage>
        <taxon>unclassified sequences</taxon>
        <taxon>metagenomes</taxon>
        <taxon>ecological metagenomes</taxon>
    </lineage>
</organism>
<dbReference type="InterPro" id="IPR039437">
    <property type="entry name" value="FrzH/put_lumazine-bd"/>
</dbReference>
<dbReference type="InterPro" id="IPR032710">
    <property type="entry name" value="NTF2-like_dom_sf"/>
</dbReference>
<dbReference type="EMBL" id="BARS01026300">
    <property type="protein sequence ID" value="GAG00029.1"/>
    <property type="molecule type" value="Genomic_DNA"/>
</dbReference>
<dbReference type="Gene3D" id="3.10.450.50">
    <property type="match status" value="1"/>
</dbReference>
<sequence>MKRLILLLVVLAAIFSVPVIASDDADVEAVKVVIVESYIEGIHRNQDPEAILKGFHPEFAMVMVNDGEVSKMTIQEWVARIEENNKKGKRPTAETTYEFATVEVSGTAAIARIELFKDGKLTYTDFMSLYKFDDGWKIVNKIY</sequence>
<comment type="caution">
    <text evidence="1">The sequence shown here is derived from an EMBL/GenBank/DDBJ whole genome shotgun (WGS) entry which is preliminary data.</text>
</comment>
<reference evidence="1" key="1">
    <citation type="journal article" date="2014" name="Front. Microbiol.">
        <title>High frequency of phylogenetically diverse reductive dehalogenase-homologous genes in deep subseafloor sedimentary metagenomes.</title>
        <authorList>
            <person name="Kawai M."/>
            <person name="Futagami T."/>
            <person name="Toyoda A."/>
            <person name="Takaki Y."/>
            <person name="Nishi S."/>
            <person name="Hori S."/>
            <person name="Arai W."/>
            <person name="Tsubouchi T."/>
            <person name="Morono Y."/>
            <person name="Uchiyama I."/>
            <person name="Ito T."/>
            <person name="Fujiyama A."/>
            <person name="Inagaki F."/>
            <person name="Takami H."/>
        </authorList>
    </citation>
    <scope>NUCLEOTIDE SEQUENCE</scope>
    <source>
        <strain evidence="1">Expedition CK06-06</strain>
    </source>
</reference>
<dbReference type="AlphaFoldDB" id="X0U2N9"/>
<feature type="non-terminal residue" evidence="1">
    <location>
        <position position="143"/>
    </location>
</feature>